<reference evidence="2 3" key="1">
    <citation type="submission" date="2019-10" db="EMBL/GenBank/DDBJ databases">
        <title>Assembly and Annotation for the nematode Trichostrongylus colubriformis.</title>
        <authorList>
            <person name="Martin J."/>
        </authorList>
    </citation>
    <scope>NUCLEOTIDE SEQUENCE [LARGE SCALE GENOMIC DNA]</scope>
    <source>
        <strain evidence="2">G859</strain>
        <tissue evidence="2">Whole worm</tissue>
    </source>
</reference>
<keyword evidence="3" id="KW-1185">Reference proteome</keyword>
<organism evidence="2 3">
    <name type="scientific">Trichostrongylus colubriformis</name>
    <name type="common">Black scour worm</name>
    <dbReference type="NCBI Taxonomy" id="6319"/>
    <lineage>
        <taxon>Eukaryota</taxon>
        <taxon>Metazoa</taxon>
        <taxon>Ecdysozoa</taxon>
        <taxon>Nematoda</taxon>
        <taxon>Chromadorea</taxon>
        <taxon>Rhabditida</taxon>
        <taxon>Rhabditina</taxon>
        <taxon>Rhabditomorpha</taxon>
        <taxon>Strongyloidea</taxon>
        <taxon>Trichostrongylidae</taxon>
        <taxon>Trichostrongylus</taxon>
    </lineage>
</organism>
<evidence type="ECO:0000313" key="2">
    <source>
        <dbReference type="EMBL" id="KAK5985493.1"/>
    </source>
</evidence>
<dbReference type="AlphaFoldDB" id="A0AAN8GET2"/>
<feature type="region of interest" description="Disordered" evidence="1">
    <location>
        <begin position="1"/>
        <end position="41"/>
    </location>
</feature>
<gene>
    <name evidence="2" type="ORF">GCK32_021166</name>
</gene>
<proteinExistence type="predicted"/>
<feature type="compositionally biased region" description="Basic and acidic residues" evidence="1">
    <location>
        <begin position="32"/>
        <end position="41"/>
    </location>
</feature>
<dbReference type="Proteomes" id="UP001331761">
    <property type="component" value="Unassembled WGS sequence"/>
</dbReference>
<dbReference type="EMBL" id="WIXE01001654">
    <property type="protein sequence ID" value="KAK5985493.1"/>
    <property type="molecule type" value="Genomic_DNA"/>
</dbReference>
<protein>
    <submittedName>
        <fullName evidence="2">Uncharacterized protein</fullName>
    </submittedName>
</protein>
<feature type="non-terminal residue" evidence="2">
    <location>
        <position position="41"/>
    </location>
</feature>
<sequence>MVFKKAGPDSKKAKKKNSKDSSDAPASAKAEAGTKKEARKK</sequence>
<accession>A0AAN8GET2</accession>
<name>A0AAN8GET2_TRICO</name>
<evidence type="ECO:0000256" key="1">
    <source>
        <dbReference type="SAM" id="MobiDB-lite"/>
    </source>
</evidence>
<feature type="compositionally biased region" description="Basic and acidic residues" evidence="1">
    <location>
        <begin position="1"/>
        <end position="11"/>
    </location>
</feature>
<evidence type="ECO:0000313" key="3">
    <source>
        <dbReference type="Proteomes" id="UP001331761"/>
    </source>
</evidence>
<comment type="caution">
    <text evidence="2">The sequence shown here is derived from an EMBL/GenBank/DDBJ whole genome shotgun (WGS) entry which is preliminary data.</text>
</comment>